<proteinExistence type="predicted"/>
<gene>
    <name evidence="1" type="ORF">rCG_62882</name>
</gene>
<dbReference type="EMBL" id="CH474106">
    <property type="protein sequence ID" value="EDL75130.1"/>
    <property type="molecule type" value="Genomic_DNA"/>
</dbReference>
<sequence>MRLLCYLTWSSSALGHSVHSMDIDSTK</sequence>
<name>A6KSQ4_RAT</name>
<reference evidence="1 2" key="1">
    <citation type="submission" date="2005-09" db="EMBL/GenBank/DDBJ databases">
        <authorList>
            <person name="Mural R.J."/>
            <person name="Li P.W."/>
            <person name="Adams M.D."/>
            <person name="Amanatides P.G."/>
            <person name="Baden-Tillson H."/>
            <person name="Barnstead M."/>
            <person name="Chin S.H."/>
            <person name="Dew I."/>
            <person name="Evans C.A."/>
            <person name="Ferriera S."/>
            <person name="Flanigan M."/>
            <person name="Fosler C."/>
            <person name="Glodek A."/>
            <person name="Gu Z."/>
            <person name="Holt R.A."/>
            <person name="Jennings D."/>
            <person name="Kraft C.L."/>
            <person name="Lu F."/>
            <person name="Nguyen T."/>
            <person name="Nusskern D.R."/>
            <person name="Pfannkoch C.M."/>
            <person name="Sitter C."/>
            <person name="Sutton G.G."/>
            <person name="Venter J.C."/>
            <person name="Wang Z."/>
            <person name="Woodage T."/>
            <person name="Zheng X.H."/>
            <person name="Zhong F."/>
        </authorList>
    </citation>
    <scope>NUCLEOTIDE SEQUENCE [LARGE SCALE GENOMIC DNA]</scope>
    <source>
        <strain>BN</strain>
        <strain evidence="2">Sprague-Dawley</strain>
    </source>
</reference>
<organism evidence="1 2">
    <name type="scientific">Rattus norvegicus</name>
    <name type="common">Rat</name>
    <dbReference type="NCBI Taxonomy" id="10116"/>
    <lineage>
        <taxon>Eukaryota</taxon>
        <taxon>Metazoa</taxon>
        <taxon>Chordata</taxon>
        <taxon>Craniata</taxon>
        <taxon>Vertebrata</taxon>
        <taxon>Euteleostomi</taxon>
        <taxon>Mammalia</taxon>
        <taxon>Eutheria</taxon>
        <taxon>Euarchontoglires</taxon>
        <taxon>Glires</taxon>
        <taxon>Rodentia</taxon>
        <taxon>Myomorpha</taxon>
        <taxon>Muroidea</taxon>
        <taxon>Muridae</taxon>
        <taxon>Murinae</taxon>
        <taxon>Rattus</taxon>
    </lineage>
</organism>
<evidence type="ECO:0000313" key="1">
    <source>
        <dbReference type="EMBL" id="EDL75130.1"/>
    </source>
</evidence>
<accession>A6KSQ4</accession>
<protein>
    <submittedName>
        <fullName evidence="1">RCG62882</fullName>
    </submittedName>
</protein>
<evidence type="ECO:0000313" key="2">
    <source>
        <dbReference type="Proteomes" id="UP000234681"/>
    </source>
</evidence>
<dbReference type="AlphaFoldDB" id="A6KSQ4"/>
<dbReference type="Proteomes" id="UP000234681">
    <property type="component" value="Chromosome X"/>
</dbReference>